<reference evidence="2" key="1">
    <citation type="submission" date="2022-11" db="UniProtKB">
        <authorList>
            <consortium name="WormBaseParasite"/>
        </authorList>
    </citation>
    <scope>IDENTIFICATION</scope>
</reference>
<dbReference type="SUPFAM" id="SSF48350">
    <property type="entry name" value="GTPase activation domain, GAP"/>
    <property type="match status" value="2"/>
</dbReference>
<dbReference type="Gene3D" id="1.10.555.10">
    <property type="entry name" value="Rho GTPase activation protein"/>
    <property type="match status" value="1"/>
</dbReference>
<accession>A0A915N4S5</accession>
<dbReference type="PANTHER" id="PTHR23179:SF3">
    <property type="entry name" value="RHO GTPASE-ACTIVATING PROTEIN 20"/>
    <property type="match status" value="1"/>
</dbReference>
<dbReference type="WBParaSite" id="scaffold7119_cov145.g11668">
    <property type="protein sequence ID" value="scaffold7119_cov145.g11668"/>
    <property type="gene ID" value="scaffold7119_cov145.g11668"/>
</dbReference>
<dbReference type="GO" id="GO:0005096">
    <property type="term" value="F:GTPase activator activity"/>
    <property type="evidence" value="ECO:0007669"/>
    <property type="project" value="TreeGrafter"/>
</dbReference>
<protein>
    <submittedName>
        <fullName evidence="2">Rho-GAP domain-containing protein</fullName>
    </submittedName>
</protein>
<sequence>MPNKKQRLFGRQLRGSMPPQPVLTMIDHLLLYGADAEGIFRKSPKQQTVRPRSALPKVVGFAAPSTRGSVEICPTTFEKAQNEEQTRMGISALAVCVAPSLLEKLEQVESVRIIPNLVIFLIEYAHELFDG</sequence>
<proteinExistence type="predicted"/>
<evidence type="ECO:0000313" key="1">
    <source>
        <dbReference type="Proteomes" id="UP000887561"/>
    </source>
</evidence>
<organism evidence="1 2">
    <name type="scientific">Meloidogyne javanica</name>
    <name type="common">Root-knot nematode worm</name>
    <dbReference type="NCBI Taxonomy" id="6303"/>
    <lineage>
        <taxon>Eukaryota</taxon>
        <taxon>Metazoa</taxon>
        <taxon>Ecdysozoa</taxon>
        <taxon>Nematoda</taxon>
        <taxon>Chromadorea</taxon>
        <taxon>Rhabditida</taxon>
        <taxon>Tylenchina</taxon>
        <taxon>Tylenchomorpha</taxon>
        <taxon>Tylenchoidea</taxon>
        <taxon>Meloidogynidae</taxon>
        <taxon>Meloidogyninae</taxon>
        <taxon>Meloidogyne</taxon>
        <taxon>Meloidogyne incognita group</taxon>
    </lineage>
</organism>
<dbReference type="Proteomes" id="UP000887561">
    <property type="component" value="Unplaced"/>
</dbReference>
<dbReference type="PANTHER" id="PTHR23179">
    <property type="entry name" value="T-CELL ACTIVATION RHO GTPASE ACTIVATING PROTEIN-RELATED"/>
    <property type="match status" value="1"/>
</dbReference>
<dbReference type="AlphaFoldDB" id="A0A915N4S5"/>
<evidence type="ECO:0000313" key="2">
    <source>
        <dbReference type="WBParaSite" id="scaffold7119_cov145.g11668"/>
    </source>
</evidence>
<name>A0A915N4S5_MELJA</name>
<keyword evidence="1" id="KW-1185">Reference proteome</keyword>
<dbReference type="InterPro" id="IPR008936">
    <property type="entry name" value="Rho_GTPase_activation_prot"/>
</dbReference>